<keyword evidence="2 3" id="KW-0694">RNA-binding</keyword>
<dbReference type="Gene3D" id="3.30.70.330">
    <property type="match status" value="3"/>
</dbReference>
<feature type="domain" description="RRM" evidence="4">
    <location>
        <begin position="175"/>
        <end position="247"/>
    </location>
</feature>
<evidence type="ECO:0000313" key="6">
    <source>
        <dbReference type="WBParaSite" id="scaffold8413_cov148.g13037"/>
    </source>
</evidence>
<protein>
    <submittedName>
        <fullName evidence="6">RRM domain-containing protein</fullName>
    </submittedName>
</protein>
<dbReference type="Pfam" id="PF00076">
    <property type="entry name" value="RRM_1"/>
    <property type="match status" value="3"/>
</dbReference>
<evidence type="ECO:0000259" key="4">
    <source>
        <dbReference type="PROSITE" id="PS50102"/>
    </source>
</evidence>
<sequence length="547" mass="61618">MFYNENRQFAFNSSKPYAFVEFTDPTTAAQALQAMNKRSLLVKEIKVNWAIQTGTQQKVDTSKHFHIFVGDLSTETDNKALKDAFAPFGEVSDAKVIRDPATLMSKGYGFCSFPKRDESELAIEQMNGQWLGRRTIRTNWATRKPGMPGMPGGVPFEYNKPTVDEIMAQTSPDNTSVYIGGVPPGATETEIRDASKRFGNIVDIRHFKLQGYAFVKFDTKIAAGKAIAEMNNGEFLGQTIRKNWGKVEEVPGLPSSNTIFGAPIYADYVPSVYYMPNYMPINIMFADPICRLAFFIQFRRLVKLSVNLTEIRPARIQDVGGMLANNKEGPFVVSDQFFLFLFLKGILQPKLVDSFFKFGLKCNDTGSSTAGDGSQPSNSLDDVQNTFLESQAESLVRLFFFRGSPESISRILKEDFEHCSYKLDFVKMQDDTSIDYIQHLIAKTTLWALTILVTIMQRHKVLDLICGLMMDFKKLYTHDTTYGFGTYGYGEDYSVGTYNPRYHYAASQSAGFDLRTDDGLPKTIYVGNLDLLVTEEFIATLFGHETY</sequence>
<dbReference type="SMART" id="SM00360">
    <property type="entry name" value="RRM"/>
    <property type="match status" value="2"/>
</dbReference>
<evidence type="ECO:0000256" key="1">
    <source>
        <dbReference type="ARBA" id="ARBA00022737"/>
    </source>
</evidence>
<dbReference type="Proteomes" id="UP000887561">
    <property type="component" value="Unplaced"/>
</dbReference>
<keyword evidence="5" id="KW-1185">Reference proteome</keyword>
<dbReference type="SUPFAM" id="SSF54928">
    <property type="entry name" value="RNA-binding domain, RBD"/>
    <property type="match status" value="3"/>
</dbReference>
<proteinExistence type="predicted"/>
<dbReference type="GO" id="GO:0003723">
    <property type="term" value="F:RNA binding"/>
    <property type="evidence" value="ECO:0007669"/>
    <property type="project" value="UniProtKB-UniRule"/>
</dbReference>
<dbReference type="PANTHER" id="PTHR24012">
    <property type="entry name" value="RNA BINDING PROTEIN"/>
    <property type="match status" value="1"/>
</dbReference>
<dbReference type="PROSITE" id="PS50102">
    <property type="entry name" value="RRM"/>
    <property type="match status" value="3"/>
</dbReference>
<name>A0A915NA70_MELJA</name>
<dbReference type="WBParaSite" id="scaffold8413_cov148.g13037">
    <property type="protein sequence ID" value="scaffold8413_cov148.g13037"/>
    <property type="gene ID" value="scaffold8413_cov148.g13037"/>
</dbReference>
<evidence type="ECO:0000313" key="5">
    <source>
        <dbReference type="Proteomes" id="UP000887561"/>
    </source>
</evidence>
<feature type="domain" description="RRM" evidence="4">
    <location>
        <begin position="1"/>
        <end position="52"/>
    </location>
</feature>
<dbReference type="InterPro" id="IPR000504">
    <property type="entry name" value="RRM_dom"/>
</dbReference>
<dbReference type="AlphaFoldDB" id="A0A915NA70"/>
<dbReference type="InterPro" id="IPR035979">
    <property type="entry name" value="RBD_domain_sf"/>
</dbReference>
<reference evidence="6" key="1">
    <citation type="submission" date="2022-11" db="UniProtKB">
        <authorList>
            <consortium name="WormBaseParasite"/>
        </authorList>
    </citation>
    <scope>IDENTIFICATION</scope>
</reference>
<evidence type="ECO:0000256" key="3">
    <source>
        <dbReference type="PROSITE-ProRule" id="PRU00176"/>
    </source>
</evidence>
<organism evidence="5 6">
    <name type="scientific">Meloidogyne javanica</name>
    <name type="common">Root-knot nematode worm</name>
    <dbReference type="NCBI Taxonomy" id="6303"/>
    <lineage>
        <taxon>Eukaryota</taxon>
        <taxon>Metazoa</taxon>
        <taxon>Ecdysozoa</taxon>
        <taxon>Nematoda</taxon>
        <taxon>Chromadorea</taxon>
        <taxon>Rhabditida</taxon>
        <taxon>Tylenchina</taxon>
        <taxon>Tylenchomorpha</taxon>
        <taxon>Tylenchoidea</taxon>
        <taxon>Meloidogynidae</taxon>
        <taxon>Meloidogyninae</taxon>
        <taxon>Meloidogyne</taxon>
        <taxon>Meloidogyne incognita group</taxon>
    </lineage>
</organism>
<keyword evidence="1" id="KW-0677">Repeat</keyword>
<accession>A0A915NA70</accession>
<dbReference type="InterPro" id="IPR012677">
    <property type="entry name" value="Nucleotide-bd_a/b_plait_sf"/>
</dbReference>
<feature type="domain" description="RRM" evidence="4">
    <location>
        <begin position="65"/>
        <end position="143"/>
    </location>
</feature>
<dbReference type="CDD" id="cd12353">
    <property type="entry name" value="RRM2_TIA1_like"/>
    <property type="match status" value="1"/>
</dbReference>
<evidence type="ECO:0000256" key="2">
    <source>
        <dbReference type="ARBA" id="ARBA00022884"/>
    </source>
</evidence>